<feature type="compositionally biased region" description="Polar residues" evidence="1">
    <location>
        <begin position="24"/>
        <end position="35"/>
    </location>
</feature>
<feature type="region of interest" description="Disordered" evidence="1">
    <location>
        <begin position="1"/>
        <end position="40"/>
    </location>
</feature>
<comment type="caution">
    <text evidence="2">The sequence shown here is derived from an EMBL/GenBank/DDBJ whole genome shotgun (WGS) entry which is preliminary data.</text>
</comment>
<feature type="compositionally biased region" description="Basic residues" evidence="1">
    <location>
        <begin position="1"/>
        <end position="13"/>
    </location>
</feature>
<organism evidence="2 3">
    <name type="scientific">Colletotrichum zoysiae</name>
    <dbReference type="NCBI Taxonomy" id="1216348"/>
    <lineage>
        <taxon>Eukaryota</taxon>
        <taxon>Fungi</taxon>
        <taxon>Dikarya</taxon>
        <taxon>Ascomycota</taxon>
        <taxon>Pezizomycotina</taxon>
        <taxon>Sordariomycetes</taxon>
        <taxon>Hypocreomycetidae</taxon>
        <taxon>Glomerellales</taxon>
        <taxon>Glomerellaceae</taxon>
        <taxon>Colletotrichum</taxon>
        <taxon>Colletotrichum graminicola species complex</taxon>
    </lineage>
</organism>
<gene>
    <name evidence="2" type="ORF">LX32DRAFT_35140</name>
</gene>
<dbReference type="AlphaFoldDB" id="A0AAD9HC67"/>
<evidence type="ECO:0000256" key="1">
    <source>
        <dbReference type="SAM" id="MobiDB-lite"/>
    </source>
</evidence>
<keyword evidence="3" id="KW-1185">Reference proteome</keyword>
<evidence type="ECO:0000313" key="3">
    <source>
        <dbReference type="Proteomes" id="UP001232148"/>
    </source>
</evidence>
<accession>A0AAD9HC67</accession>
<sequence length="139" mass="15056">MKKRKKKKKKKASKPTSPCPSVRFNLSNQSPTPGSSPGARLFLLLLPPPPPSLAGRIQPTRVRRKRSHAAISLFPHVASKQACLDVRARSLTHPSQLPILFSTQGWCLSTTQRRVGGEGGLGSTSVSTTSGKDHEPSRQ</sequence>
<evidence type="ECO:0000313" key="2">
    <source>
        <dbReference type="EMBL" id="KAK2026140.1"/>
    </source>
</evidence>
<name>A0AAD9HC67_9PEZI</name>
<dbReference type="Proteomes" id="UP001232148">
    <property type="component" value="Unassembled WGS sequence"/>
</dbReference>
<protein>
    <submittedName>
        <fullName evidence="2">Uncharacterized protein</fullName>
    </submittedName>
</protein>
<reference evidence="2" key="1">
    <citation type="submission" date="2021-06" db="EMBL/GenBank/DDBJ databases">
        <title>Comparative genomics, transcriptomics and evolutionary studies reveal genomic signatures of adaptation to plant cell wall in hemibiotrophic fungi.</title>
        <authorList>
            <consortium name="DOE Joint Genome Institute"/>
            <person name="Baroncelli R."/>
            <person name="Diaz J.F."/>
            <person name="Benocci T."/>
            <person name="Peng M."/>
            <person name="Battaglia E."/>
            <person name="Haridas S."/>
            <person name="Andreopoulos W."/>
            <person name="Labutti K."/>
            <person name="Pangilinan J."/>
            <person name="Floch G.L."/>
            <person name="Makela M.R."/>
            <person name="Henrissat B."/>
            <person name="Grigoriev I.V."/>
            <person name="Crouch J.A."/>
            <person name="De Vries R.P."/>
            <person name="Sukno S.A."/>
            <person name="Thon M.R."/>
        </authorList>
    </citation>
    <scope>NUCLEOTIDE SEQUENCE</scope>
    <source>
        <strain evidence="2">MAFF235873</strain>
    </source>
</reference>
<dbReference type="EMBL" id="MU842921">
    <property type="protein sequence ID" value="KAK2026140.1"/>
    <property type="molecule type" value="Genomic_DNA"/>
</dbReference>
<proteinExistence type="predicted"/>
<feature type="region of interest" description="Disordered" evidence="1">
    <location>
        <begin position="113"/>
        <end position="139"/>
    </location>
</feature>